<dbReference type="GO" id="GO:0003755">
    <property type="term" value="F:peptidyl-prolyl cis-trans isomerase activity"/>
    <property type="evidence" value="ECO:0007669"/>
    <property type="project" value="UniProtKB-UniRule"/>
</dbReference>
<accession>A0A0D3IMZ7</accession>
<dbReference type="RefSeq" id="XP_005765061.1">
    <property type="nucleotide sequence ID" value="XM_005765004.1"/>
</dbReference>
<keyword evidence="2 3" id="KW-0413">Isomerase</keyword>
<dbReference type="KEGG" id="ehx:EMIHUDRAFT_45771"/>
<feature type="domain" description="PPIase cyclophilin-type" evidence="4">
    <location>
        <begin position="5"/>
        <end position="153"/>
    </location>
</feature>
<reference evidence="5" key="2">
    <citation type="submission" date="2024-10" db="UniProtKB">
        <authorList>
            <consortium name="EnsemblProtists"/>
        </authorList>
    </citation>
    <scope>IDENTIFICATION</scope>
</reference>
<dbReference type="HOGENOM" id="CLU_012062_4_3_1"/>
<evidence type="ECO:0000313" key="5">
    <source>
        <dbReference type="EnsemblProtists" id="EOD12632"/>
    </source>
</evidence>
<dbReference type="PANTHER" id="PTHR11071">
    <property type="entry name" value="PEPTIDYL-PROLYL CIS-TRANS ISOMERASE"/>
    <property type="match status" value="1"/>
</dbReference>
<protein>
    <recommendedName>
        <fullName evidence="3">Peptidyl-prolyl cis-trans isomerase</fullName>
        <shortName evidence="3">PPIase</shortName>
        <ecNumber evidence="3">5.2.1.8</ecNumber>
    </recommendedName>
</protein>
<dbReference type="SUPFAM" id="SSF50891">
    <property type="entry name" value="Cyclophilin-like"/>
    <property type="match status" value="1"/>
</dbReference>
<comment type="catalytic activity">
    <reaction evidence="3">
        <text>[protein]-peptidylproline (omega=180) = [protein]-peptidylproline (omega=0)</text>
        <dbReference type="Rhea" id="RHEA:16237"/>
        <dbReference type="Rhea" id="RHEA-COMP:10747"/>
        <dbReference type="Rhea" id="RHEA-COMP:10748"/>
        <dbReference type="ChEBI" id="CHEBI:83833"/>
        <dbReference type="ChEBI" id="CHEBI:83834"/>
        <dbReference type="EC" id="5.2.1.8"/>
    </reaction>
</comment>
<evidence type="ECO:0000256" key="3">
    <source>
        <dbReference type="RuleBase" id="RU363019"/>
    </source>
</evidence>
<dbReference type="InterPro" id="IPR002130">
    <property type="entry name" value="Cyclophilin-type_PPIase_dom"/>
</dbReference>
<keyword evidence="1 3" id="KW-0697">Rotamase</keyword>
<dbReference type="Gene3D" id="2.40.100.10">
    <property type="entry name" value="Cyclophilin-like"/>
    <property type="match status" value="1"/>
</dbReference>
<comment type="similarity">
    <text evidence="3">Belongs to the cyclophilin-type PPIase family.</text>
</comment>
<dbReference type="GO" id="GO:0006457">
    <property type="term" value="P:protein folding"/>
    <property type="evidence" value="ECO:0007669"/>
    <property type="project" value="TreeGrafter"/>
</dbReference>
<dbReference type="InterPro" id="IPR024936">
    <property type="entry name" value="Cyclophilin-type_PPIase"/>
</dbReference>
<dbReference type="PRINTS" id="PR00153">
    <property type="entry name" value="CSAPPISMRASE"/>
</dbReference>
<dbReference type="PIRSF" id="PIRSF001467">
    <property type="entry name" value="Peptidylpro_ismrse"/>
    <property type="match status" value="1"/>
</dbReference>
<dbReference type="PANTHER" id="PTHR11071:SF561">
    <property type="entry name" value="PEPTIDYL-PROLYL CIS-TRANS ISOMERASE D-RELATED"/>
    <property type="match status" value="1"/>
</dbReference>
<evidence type="ECO:0000259" key="4">
    <source>
        <dbReference type="PROSITE" id="PS50072"/>
    </source>
</evidence>
<dbReference type="InterPro" id="IPR029000">
    <property type="entry name" value="Cyclophilin-like_dom_sf"/>
</dbReference>
<keyword evidence="6" id="KW-1185">Reference proteome</keyword>
<dbReference type="AlphaFoldDB" id="A0A0D3IMZ7"/>
<dbReference type="GO" id="GO:0016018">
    <property type="term" value="F:cyclosporin A binding"/>
    <property type="evidence" value="ECO:0007669"/>
    <property type="project" value="TreeGrafter"/>
</dbReference>
<dbReference type="PROSITE" id="PS50072">
    <property type="entry name" value="CSA_PPIASE_2"/>
    <property type="match status" value="1"/>
</dbReference>
<dbReference type="GeneID" id="17258845"/>
<dbReference type="Proteomes" id="UP000013827">
    <property type="component" value="Unassembled WGS sequence"/>
</dbReference>
<dbReference type="EC" id="5.2.1.8" evidence="3"/>
<dbReference type="eggNOG" id="KOG0546">
    <property type="taxonomic scope" value="Eukaryota"/>
</dbReference>
<dbReference type="STRING" id="2903.R1BSD3"/>
<name>A0A0D3IMZ7_EMIH1</name>
<proteinExistence type="inferred from homology"/>
<organism evidence="5 6">
    <name type="scientific">Emiliania huxleyi (strain CCMP1516)</name>
    <dbReference type="NCBI Taxonomy" id="280463"/>
    <lineage>
        <taxon>Eukaryota</taxon>
        <taxon>Haptista</taxon>
        <taxon>Haptophyta</taxon>
        <taxon>Prymnesiophyceae</taxon>
        <taxon>Isochrysidales</taxon>
        <taxon>Noelaerhabdaceae</taxon>
        <taxon>Emiliania</taxon>
    </lineage>
</organism>
<dbReference type="Pfam" id="PF00160">
    <property type="entry name" value="Pro_isomerase"/>
    <property type="match status" value="1"/>
</dbReference>
<evidence type="ECO:0000256" key="2">
    <source>
        <dbReference type="ARBA" id="ARBA00023235"/>
    </source>
</evidence>
<evidence type="ECO:0000256" key="1">
    <source>
        <dbReference type="ARBA" id="ARBA00023110"/>
    </source>
</evidence>
<dbReference type="EnsemblProtists" id="EOD12632">
    <property type="protein sequence ID" value="EOD12632"/>
    <property type="gene ID" value="EMIHUDRAFT_45771"/>
</dbReference>
<dbReference type="PaxDb" id="2903-EOD12632"/>
<sequence>NPRVFLDVSISGGAASRMEFVLYATEAPRAAENFRAMCTGEKGGKLTFSGMRFYRIIDQFIDQAGVNGSRGLPPSLSHHLVCVEKFYLTFLRHDRAGLLSAANSGPDSNSGHFSVVVSPAPHLDGSYTIFGEVVAGHDTMMAINKLSAKESAT</sequence>
<comment type="function">
    <text evidence="3">PPIases accelerate the folding of proteins. It catalyzes the cis-trans isomerization of proline imidic peptide bonds in oligopeptides.</text>
</comment>
<reference evidence="6" key="1">
    <citation type="journal article" date="2013" name="Nature">
        <title>Pan genome of the phytoplankton Emiliania underpins its global distribution.</title>
        <authorList>
            <person name="Read B.A."/>
            <person name="Kegel J."/>
            <person name="Klute M.J."/>
            <person name="Kuo A."/>
            <person name="Lefebvre S.C."/>
            <person name="Maumus F."/>
            <person name="Mayer C."/>
            <person name="Miller J."/>
            <person name="Monier A."/>
            <person name="Salamov A."/>
            <person name="Young J."/>
            <person name="Aguilar M."/>
            <person name="Claverie J.M."/>
            <person name="Frickenhaus S."/>
            <person name="Gonzalez K."/>
            <person name="Herman E.K."/>
            <person name="Lin Y.C."/>
            <person name="Napier J."/>
            <person name="Ogata H."/>
            <person name="Sarno A.F."/>
            <person name="Shmutz J."/>
            <person name="Schroeder D."/>
            <person name="de Vargas C."/>
            <person name="Verret F."/>
            <person name="von Dassow P."/>
            <person name="Valentin K."/>
            <person name="Van de Peer Y."/>
            <person name="Wheeler G."/>
            <person name="Dacks J.B."/>
            <person name="Delwiche C.F."/>
            <person name="Dyhrman S.T."/>
            <person name="Glockner G."/>
            <person name="John U."/>
            <person name="Richards T."/>
            <person name="Worden A.Z."/>
            <person name="Zhang X."/>
            <person name="Grigoriev I.V."/>
            <person name="Allen A.E."/>
            <person name="Bidle K."/>
            <person name="Borodovsky M."/>
            <person name="Bowler C."/>
            <person name="Brownlee C."/>
            <person name="Cock J.M."/>
            <person name="Elias M."/>
            <person name="Gladyshev V.N."/>
            <person name="Groth M."/>
            <person name="Guda C."/>
            <person name="Hadaegh A."/>
            <person name="Iglesias-Rodriguez M.D."/>
            <person name="Jenkins J."/>
            <person name="Jones B.M."/>
            <person name="Lawson T."/>
            <person name="Leese F."/>
            <person name="Lindquist E."/>
            <person name="Lobanov A."/>
            <person name="Lomsadze A."/>
            <person name="Malik S.B."/>
            <person name="Marsh M.E."/>
            <person name="Mackinder L."/>
            <person name="Mock T."/>
            <person name="Mueller-Roeber B."/>
            <person name="Pagarete A."/>
            <person name="Parker M."/>
            <person name="Probert I."/>
            <person name="Quesneville H."/>
            <person name="Raines C."/>
            <person name="Rensing S.A."/>
            <person name="Riano-Pachon D.M."/>
            <person name="Richier S."/>
            <person name="Rokitta S."/>
            <person name="Shiraiwa Y."/>
            <person name="Soanes D.M."/>
            <person name="van der Giezen M."/>
            <person name="Wahlund T.M."/>
            <person name="Williams B."/>
            <person name="Wilson W."/>
            <person name="Wolfe G."/>
            <person name="Wurch L.L."/>
        </authorList>
    </citation>
    <scope>NUCLEOTIDE SEQUENCE</scope>
</reference>
<evidence type="ECO:0000313" key="6">
    <source>
        <dbReference type="Proteomes" id="UP000013827"/>
    </source>
</evidence>
<dbReference type="GO" id="GO:0005737">
    <property type="term" value="C:cytoplasm"/>
    <property type="evidence" value="ECO:0007669"/>
    <property type="project" value="TreeGrafter"/>
</dbReference>